<keyword evidence="4" id="KW-1133">Transmembrane helix</keyword>
<evidence type="ECO:0000256" key="1">
    <source>
        <dbReference type="ARBA" id="ARBA00004167"/>
    </source>
</evidence>
<evidence type="ECO:0000259" key="7">
    <source>
        <dbReference type="Pfam" id="PF00168"/>
    </source>
</evidence>
<evidence type="ECO:0000256" key="6">
    <source>
        <dbReference type="SAM" id="MobiDB-lite"/>
    </source>
</evidence>
<evidence type="ECO:0000313" key="9">
    <source>
        <dbReference type="Proteomes" id="UP001165941"/>
    </source>
</evidence>
<feature type="region of interest" description="Disordered" evidence="6">
    <location>
        <begin position="82"/>
        <end position="109"/>
    </location>
</feature>
<dbReference type="Gene3D" id="2.60.40.150">
    <property type="entry name" value="C2 domain"/>
    <property type="match status" value="1"/>
</dbReference>
<dbReference type="PANTHER" id="PTHR12546:SF55">
    <property type="entry name" value="MYOFERLIN"/>
    <property type="match status" value="1"/>
</dbReference>
<keyword evidence="5" id="KW-0472">Membrane</keyword>
<dbReference type="InterPro" id="IPR037721">
    <property type="entry name" value="Ferlin"/>
</dbReference>
<feature type="domain" description="C2" evidence="7">
    <location>
        <begin position="137"/>
        <end position="180"/>
    </location>
</feature>
<dbReference type="InterPro" id="IPR000008">
    <property type="entry name" value="C2_dom"/>
</dbReference>
<sequence>MLGQKSQRAEEQNGNAHLMNWRQRGGPRKTLKIFRVPAGELHNSEKYAWALVSNAWKVRHEDSEKGPELSKKRFTVDLCRTGEEEEGGGDEDGLDSTVRGPGPRGPGRMVSEAHLARRLTKGKNSRWMLSNKPQDFQIRVWVIEGRQLSGNNIKPVVKVHICGQTHRTRIKRGNNPFFDECHKTPRLGLKRNDKFGEFFGVQPNSAEEMLF</sequence>
<organism evidence="8 9">
    <name type="scientific">Pontoporia blainvillei</name>
    <name type="common">Franciscana</name>
    <name type="synonym">Delphinus blainvillei</name>
    <dbReference type="NCBI Taxonomy" id="48723"/>
    <lineage>
        <taxon>Eukaryota</taxon>
        <taxon>Metazoa</taxon>
        <taxon>Chordata</taxon>
        <taxon>Craniata</taxon>
        <taxon>Vertebrata</taxon>
        <taxon>Euteleostomi</taxon>
        <taxon>Mammalia</taxon>
        <taxon>Eutheria</taxon>
        <taxon>Laurasiatheria</taxon>
        <taxon>Artiodactyla</taxon>
        <taxon>Whippomorpha</taxon>
        <taxon>Cetacea</taxon>
        <taxon>Odontoceti</taxon>
        <taxon>Pontoporiidae</taxon>
        <taxon>Pontoporia</taxon>
    </lineage>
</organism>
<feature type="region of interest" description="Disordered" evidence="6">
    <location>
        <begin position="1"/>
        <end position="22"/>
    </location>
</feature>
<comment type="subcellular location">
    <subcellularLocation>
        <location evidence="1">Membrane</location>
        <topology evidence="1">Single-pass membrane protein</topology>
    </subcellularLocation>
</comment>
<protein>
    <submittedName>
        <fullName evidence="8">Myoferlin</fullName>
    </submittedName>
</protein>
<dbReference type="SUPFAM" id="SSF49562">
    <property type="entry name" value="C2 domain (Calcium/lipid-binding domain, CaLB)"/>
    <property type="match status" value="1"/>
</dbReference>
<proteinExistence type="predicted"/>
<dbReference type="Pfam" id="PF00168">
    <property type="entry name" value="C2"/>
    <property type="match status" value="1"/>
</dbReference>
<keyword evidence="9" id="KW-1185">Reference proteome</keyword>
<evidence type="ECO:0000256" key="4">
    <source>
        <dbReference type="ARBA" id="ARBA00022989"/>
    </source>
</evidence>
<dbReference type="PANTHER" id="PTHR12546">
    <property type="entry name" value="FER-1-LIKE"/>
    <property type="match status" value="1"/>
</dbReference>
<dbReference type="InterPro" id="IPR035892">
    <property type="entry name" value="C2_domain_sf"/>
</dbReference>
<keyword evidence="2" id="KW-0812">Transmembrane</keyword>
<gene>
    <name evidence="8" type="ORF">BU61_11054</name>
</gene>
<comment type="caution">
    <text evidence="8">The sequence shown here is derived from an EMBL/GenBank/DDBJ whole genome shotgun (WGS) entry which is preliminary data.</text>
</comment>
<accession>A0ABX0SAR9</accession>
<keyword evidence="3" id="KW-0677">Repeat</keyword>
<evidence type="ECO:0000256" key="5">
    <source>
        <dbReference type="ARBA" id="ARBA00023136"/>
    </source>
</evidence>
<reference evidence="8" key="1">
    <citation type="submission" date="2018-05" db="EMBL/GenBank/DDBJ databases">
        <authorList>
            <person name="Pedro S.L.S."/>
            <person name="Freitas R.C."/>
            <person name="Barreto A.S."/>
            <person name="Lima A.O.S."/>
        </authorList>
    </citation>
    <scope>NUCLEOTIDE SEQUENCE</scope>
    <source>
        <strain evidence="8">BP203</strain>
        <tissue evidence="8">Muscle</tissue>
    </source>
</reference>
<name>A0ABX0SAR9_PONBL</name>
<dbReference type="EMBL" id="PGGH01366559">
    <property type="protein sequence ID" value="NIG61814.1"/>
    <property type="molecule type" value="Genomic_DNA"/>
</dbReference>
<evidence type="ECO:0000256" key="2">
    <source>
        <dbReference type="ARBA" id="ARBA00022692"/>
    </source>
</evidence>
<evidence type="ECO:0000256" key="3">
    <source>
        <dbReference type="ARBA" id="ARBA00022737"/>
    </source>
</evidence>
<feature type="compositionally biased region" description="Acidic residues" evidence="6">
    <location>
        <begin position="83"/>
        <end position="94"/>
    </location>
</feature>
<dbReference type="Proteomes" id="UP001165941">
    <property type="component" value="Unassembled WGS sequence"/>
</dbReference>
<evidence type="ECO:0000313" key="8">
    <source>
        <dbReference type="EMBL" id="NIG61814.1"/>
    </source>
</evidence>